<sequence>MDNSDIVETTRVTEFEGEEWPCFVFPDHQVPPGMIEPRPNKYALPVMLLEREQFEWRSRDALNDFDPCATRTFDGTRAGREREQAFNEAVEYHGMDYYHNLAWNKQAAQEMANAIVLDDDDDDDDDDHFKTSKHNSLQRDSKDEVTITSITKKKRPYSSAFKRSGPPTPSPTPRKRRKPAKKVPASLPFGEDDSDVDLPHPSTFTPTRKSAPKSAASEWKPGGSLHIPDPTDYVLNKQLELLRTKNEDGKPPSPEKPKVLEPVKDPLKVNVYVGDEEKLFILDRILIQNYPSFMKHITGDNKNGFEIRNKVFRNLNSTAFESIMTWFNTADYGPRLIEGDHPHLEGVKSTAQFEEAADAASALWNLAHRLELTELQELIYRKIEVQTPLAANSLLMMTRMVFWNSPTDTKIDGKMRRMLRMDVAARLHEILEEEPYLLNRVIKGDVELANYIWQYRIDHPWEEPAEHLSEDDGDEAGDDDE</sequence>
<proteinExistence type="predicted"/>
<keyword evidence="3" id="KW-1185">Reference proteome</keyword>
<evidence type="ECO:0000313" key="3">
    <source>
        <dbReference type="Proteomes" id="UP001341245"/>
    </source>
</evidence>
<evidence type="ECO:0008006" key="4">
    <source>
        <dbReference type="Google" id="ProtNLM"/>
    </source>
</evidence>
<evidence type="ECO:0000256" key="1">
    <source>
        <dbReference type="SAM" id="MobiDB-lite"/>
    </source>
</evidence>
<dbReference type="EMBL" id="JASGXD010000009">
    <property type="protein sequence ID" value="KAK6003738.1"/>
    <property type="molecule type" value="Genomic_DNA"/>
</dbReference>
<dbReference type="Proteomes" id="UP001341245">
    <property type="component" value="Unassembled WGS sequence"/>
</dbReference>
<accession>A0ABR0TH17</accession>
<dbReference type="SUPFAM" id="SSF63748">
    <property type="entry name" value="Tudor/PWWP/MBT"/>
    <property type="match status" value="1"/>
</dbReference>
<name>A0ABR0TH17_AURPU</name>
<protein>
    <recommendedName>
        <fullName evidence="4">BTB domain-containing protein</fullName>
    </recommendedName>
</protein>
<feature type="region of interest" description="Disordered" evidence="1">
    <location>
        <begin position="118"/>
        <end position="230"/>
    </location>
</feature>
<reference evidence="2 3" key="1">
    <citation type="submission" date="2023-11" db="EMBL/GenBank/DDBJ databases">
        <title>Draft genome sequence and annotation of the polyextremotolerant black yeast-like fungus Aureobasidium pullulans NRRL 62042.</title>
        <authorList>
            <person name="Dielentheis-Frenken M.R.E."/>
            <person name="Wibberg D."/>
            <person name="Blank L.M."/>
            <person name="Tiso T."/>
        </authorList>
    </citation>
    <scope>NUCLEOTIDE SEQUENCE [LARGE SCALE GENOMIC DNA]</scope>
    <source>
        <strain evidence="2 3">NRRL 62042</strain>
    </source>
</reference>
<evidence type="ECO:0000313" key="2">
    <source>
        <dbReference type="EMBL" id="KAK6003738.1"/>
    </source>
</evidence>
<comment type="caution">
    <text evidence="2">The sequence shown here is derived from an EMBL/GenBank/DDBJ whole genome shotgun (WGS) entry which is preliminary data.</text>
</comment>
<gene>
    <name evidence="2" type="ORF">QM012_009509</name>
</gene>
<organism evidence="2 3">
    <name type="scientific">Aureobasidium pullulans</name>
    <name type="common">Black yeast</name>
    <name type="synonym">Pullularia pullulans</name>
    <dbReference type="NCBI Taxonomy" id="5580"/>
    <lineage>
        <taxon>Eukaryota</taxon>
        <taxon>Fungi</taxon>
        <taxon>Dikarya</taxon>
        <taxon>Ascomycota</taxon>
        <taxon>Pezizomycotina</taxon>
        <taxon>Dothideomycetes</taxon>
        <taxon>Dothideomycetidae</taxon>
        <taxon>Dothideales</taxon>
        <taxon>Saccotheciaceae</taxon>
        <taxon>Aureobasidium</taxon>
    </lineage>
</organism>